<dbReference type="EMBL" id="CALNXI010005208">
    <property type="protein sequence ID" value="CAH3197143.1"/>
    <property type="molecule type" value="Genomic_DNA"/>
</dbReference>
<dbReference type="PANTHER" id="PTHR11471:SF13">
    <property type="entry name" value="TNF FAMILY PROFILE DOMAIN-CONTAINING PROTEIN"/>
    <property type="match status" value="1"/>
</dbReference>
<feature type="compositionally biased region" description="Polar residues" evidence="5">
    <location>
        <begin position="198"/>
        <end position="208"/>
    </location>
</feature>
<comment type="subcellular location">
    <subcellularLocation>
        <location evidence="1">Membrane</location>
    </subcellularLocation>
</comment>
<keyword evidence="3" id="KW-0202">Cytokine</keyword>
<comment type="caution">
    <text evidence="8">The sequence shown here is derived from an EMBL/GenBank/DDBJ whole genome shotgun (WGS) entry which is preliminary data.</text>
</comment>
<comment type="similarity">
    <text evidence="2">Belongs to the tumor necrosis factor family.</text>
</comment>
<accession>A0ABN8T1H3</accession>
<gene>
    <name evidence="8" type="ORF">PEVE_00034423</name>
</gene>
<feature type="transmembrane region" description="Helical" evidence="6">
    <location>
        <begin position="118"/>
        <end position="144"/>
    </location>
</feature>
<dbReference type="SUPFAM" id="SSF49842">
    <property type="entry name" value="TNF-like"/>
    <property type="match status" value="2"/>
</dbReference>
<dbReference type="InterPro" id="IPR006052">
    <property type="entry name" value="TNF_dom"/>
</dbReference>
<evidence type="ECO:0000256" key="5">
    <source>
        <dbReference type="SAM" id="MobiDB-lite"/>
    </source>
</evidence>
<dbReference type="SMART" id="SM00207">
    <property type="entry name" value="TNF"/>
    <property type="match status" value="1"/>
</dbReference>
<keyword evidence="4 6" id="KW-0472">Membrane</keyword>
<evidence type="ECO:0000256" key="4">
    <source>
        <dbReference type="ARBA" id="ARBA00023136"/>
    </source>
</evidence>
<dbReference type="PANTHER" id="PTHR11471">
    <property type="entry name" value="TUMOR NECROSIS FACTOR FAMILY MEMBER"/>
    <property type="match status" value="1"/>
</dbReference>
<sequence length="398" mass="45317">MYYYDCTSYSMSHYTVLNGQKILGSISSVAGCNKEYYTNYHGGIFHLNRGDTLKVEVYKSKKYFMEAQLTYFGLYMLSIDITKTTYNIAVLWSTLIFHRFFSYKLIAMEQGSKQRARCFNWISLLILMAAIYVVLVSVFMVTLYRLVLTQTTRIQTLEAKTIELSARVYKLELSLTNIKRSEAKSVSETDRVVHGKLTSKQTPFSSLQSRDKRQMGGVPHPTGYKCKKVCKGKRGMRGEQGPQGPQGPPGPPGPPGLLMNESIHMVGKGRNITNNKQHRITKWNVKHKSGSMEYEETRGAIKVKRAGYYFVYSQMYYADGGDKILQMGHDTYISGEKVMSSMESITSKDSNSRQYHTKYHGGVFHVKANGTMSVRVPDTFRYLVDPTRSFFGAFLLHL</sequence>
<organism evidence="8 9">
    <name type="scientific">Porites evermanni</name>
    <dbReference type="NCBI Taxonomy" id="104178"/>
    <lineage>
        <taxon>Eukaryota</taxon>
        <taxon>Metazoa</taxon>
        <taxon>Cnidaria</taxon>
        <taxon>Anthozoa</taxon>
        <taxon>Hexacorallia</taxon>
        <taxon>Scleractinia</taxon>
        <taxon>Fungiina</taxon>
        <taxon>Poritidae</taxon>
        <taxon>Porites</taxon>
    </lineage>
</organism>
<evidence type="ECO:0000313" key="8">
    <source>
        <dbReference type="EMBL" id="CAH3197143.1"/>
    </source>
</evidence>
<evidence type="ECO:0000256" key="1">
    <source>
        <dbReference type="ARBA" id="ARBA00004370"/>
    </source>
</evidence>
<dbReference type="Gene3D" id="2.60.120.40">
    <property type="match status" value="2"/>
</dbReference>
<evidence type="ECO:0000256" key="3">
    <source>
        <dbReference type="ARBA" id="ARBA00022514"/>
    </source>
</evidence>
<dbReference type="Proteomes" id="UP001159427">
    <property type="component" value="Unassembled WGS sequence"/>
</dbReference>
<evidence type="ECO:0000313" key="9">
    <source>
        <dbReference type="Proteomes" id="UP001159427"/>
    </source>
</evidence>
<feature type="region of interest" description="Disordered" evidence="5">
    <location>
        <begin position="189"/>
        <end position="261"/>
    </location>
</feature>
<feature type="domain" description="THD" evidence="7">
    <location>
        <begin position="261"/>
        <end position="396"/>
    </location>
</feature>
<keyword evidence="6" id="KW-1133">Transmembrane helix</keyword>
<evidence type="ECO:0000256" key="2">
    <source>
        <dbReference type="ARBA" id="ARBA00008670"/>
    </source>
</evidence>
<reference evidence="8 9" key="1">
    <citation type="submission" date="2022-05" db="EMBL/GenBank/DDBJ databases">
        <authorList>
            <consortium name="Genoscope - CEA"/>
            <person name="William W."/>
        </authorList>
    </citation>
    <scope>NUCLEOTIDE SEQUENCE [LARGE SCALE GENOMIC DNA]</scope>
</reference>
<protein>
    <recommendedName>
        <fullName evidence="7">THD domain-containing protein</fullName>
    </recommendedName>
</protein>
<keyword evidence="6" id="KW-0812">Transmembrane</keyword>
<keyword evidence="9" id="KW-1185">Reference proteome</keyword>
<feature type="compositionally biased region" description="Basic residues" evidence="5">
    <location>
        <begin position="225"/>
        <end position="235"/>
    </location>
</feature>
<dbReference type="PROSITE" id="PS50049">
    <property type="entry name" value="THD_2"/>
    <property type="match status" value="1"/>
</dbReference>
<evidence type="ECO:0000259" key="7">
    <source>
        <dbReference type="PROSITE" id="PS50049"/>
    </source>
</evidence>
<name>A0ABN8T1H3_9CNID</name>
<proteinExistence type="inferred from homology"/>
<evidence type="ECO:0000256" key="6">
    <source>
        <dbReference type="SAM" id="Phobius"/>
    </source>
</evidence>
<dbReference type="Pfam" id="PF00229">
    <property type="entry name" value="TNF"/>
    <property type="match status" value="2"/>
</dbReference>
<feature type="compositionally biased region" description="Pro residues" evidence="5">
    <location>
        <begin position="245"/>
        <end position="255"/>
    </location>
</feature>
<dbReference type="InterPro" id="IPR008983">
    <property type="entry name" value="Tumour_necrosis_fac-like_dom"/>
</dbReference>